<proteinExistence type="predicted"/>
<dbReference type="AlphaFoldDB" id="A0A015TZ55"/>
<dbReference type="SUPFAM" id="SSF51735">
    <property type="entry name" value="NAD(P)-binding Rossmann-fold domains"/>
    <property type="match status" value="1"/>
</dbReference>
<feature type="non-terminal residue" evidence="2">
    <location>
        <position position="94"/>
    </location>
</feature>
<comment type="caution">
    <text evidence="2">The sequence shown here is derived from an EMBL/GenBank/DDBJ whole genome shotgun (WGS) entry which is preliminary data.</text>
</comment>
<dbReference type="InterPro" id="IPR013332">
    <property type="entry name" value="KPR_N"/>
</dbReference>
<dbReference type="InterPro" id="IPR036291">
    <property type="entry name" value="NAD(P)-bd_dom_sf"/>
</dbReference>
<dbReference type="Proteomes" id="UP000020773">
    <property type="component" value="Unassembled WGS sequence"/>
</dbReference>
<dbReference type="Gene3D" id="3.40.50.720">
    <property type="entry name" value="NAD(P)-binding Rossmann-like Domain"/>
    <property type="match status" value="1"/>
</dbReference>
<evidence type="ECO:0000259" key="1">
    <source>
        <dbReference type="Pfam" id="PF02558"/>
    </source>
</evidence>
<feature type="domain" description="Ketopantoate reductase N-terminal" evidence="1">
    <location>
        <begin position="3"/>
        <end position="92"/>
    </location>
</feature>
<reference evidence="2 3" key="1">
    <citation type="submission" date="2014-02" db="EMBL/GenBank/DDBJ databases">
        <authorList>
            <person name="Sears C."/>
            <person name="Carroll K."/>
            <person name="Sack B.R."/>
            <person name="Qadri F."/>
            <person name="Myers L.L."/>
            <person name="Chung G.-T."/>
            <person name="Escheverria P."/>
            <person name="Fraser C.M."/>
            <person name="Sadzewicz L."/>
            <person name="Shefchek K.A."/>
            <person name="Tallon L."/>
            <person name="Das S.P."/>
            <person name="Daugherty S."/>
            <person name="Mongodin E.F."/>
        </authorList>
    </citation>
    <scope>NUCLEOTIDE SEQUENCE [LARGE SCALE GENOMIC DNA]</scope>
    <source>
        <strain evidence="3">3998T(B)3</strain>
    </source>
</reference>
<protein>
    <submittedName>
        <fullName evidence="2">Pyridine nucleotide-disulfide oxidoreductase family protein</fullName>
    </submittedName>
</protein>
<organism evidence="2 3">
    <name type="scientific">Bacteroides fragilis str. 3998T(B)3</name>
    <dbReference type="NCBI Taxonomy" id="1339316"/>
    <lineage>
        <taxon>Bacteria</taxon>
        <taxon>Pseudomonadati</taxon>
        <taxon>Bacteroidota</taxon>
        <taxon>Bacteroidia</taxon>
        <taxon>Bacteroidales</taxon>
        <taxon>Bacteroidaceae</taxon>
        <taxon>Bacteroides</taxon>
    </lineage>
</organism>
<sequence length="94" mass="10511">MKILIYGAGVVGCTYGWQLSKAGCDVTVLVRKGQKEFVQKNGIHIICSDFREKVKKDTDIIFKPTVIDELSSNNDFEYIIVSTNKLQLSTILPS</sequence>
<dbReference type="EMBL" id="JGDB01000382">
    <property type="protein sequence ID" value="EXY87772.1"/>
    <property type="molecule type" value="Genomic_DNA"/>
</dbReference>
<evidence type="ECO:0000313" key="3">
    <source>
        <dbReference type="Proteomes" id="UP000020773"/>
    </source>
</evidence>
<dbReference type="Pfam" id="PF02558">
    <property type="entry name" value="ApbA"/>
    <property type="match status" value="1"/>
</dbReference>
<dbReference type="RefSeq" id="WP_042971992.1">
    <property type="nucleotide sequence ID" value="NZ_JGDB01000382.1"/>
</dbReference>
<evidence type="ECO:0000313" key="2">
    <source>
        <dbReference type="EMBL" id="EXY87772.1"/>
    </source>
</evidence>
<accession>A0A015TZ55</accession>
<gene>
    <name evidence="2" type="ORF">M125_5601</name>
</gene>
<name>A0A015TZ55_BACFG</name>